<keyword evidence="1 2" id="KW-0597">Phosphoprotein</keyword>
<dbReference type="Pfam" id="PF02954">
    <property type="entry name" value="HTH_8"/>
    <property type="match status" value="1"/>
</dbReference>
<dbReference type="EMBL" id="JACOOJ010000005">
    <property type="protein sequence ID" value="MBC5631945.1"/>
    <property type="molecule type" value="Genomic_DNA"/>
</dbReference>
<dbReference type="Proteomes" id="UP000651475">
    <property type="component" value="Unassembled WGS sequence"/>
</dbReference>
<dbReference type="PRINTS" id="PR01590">
    <property type="entry name" value="HTHFIS"/>
</dbReference>
<dbReference type="SUPFAM" id="SSF46689">
    <property type="entry name" value="Homeodomain-like"/>
    <property type="match status" value="1"/>
</dbReference>
<dbReference type="RefSeq" id="WP_186928879.1">
    <property type="nucleotide sequence ID" value="NZ_JACOOJ010000005.1"/>
</dbReference>
<proteinExistence type="predicted"/>
<accession>A0ABR7DKI8</accession>
<protein>
    <submittedName>
        <fullName evidence="4">Response regulator</fullName>
    </submittedName>
</protein>
<evidence type="ECO:0000313" key="4">
    <source>
        <dbReference type="EMBL" id="MBC5631945.1"/>
    </source>
</evidence>
<dbReference type="PANTHER" id="PTHR44591">
    <property type="entry name" value="STRESS RESPONSE REGULATOR PROTEIN 1"/>
    <property type="match status" value="1"/>
</dbReference>
<feature type="domain" description="Response regulatory" evidence="3">
    <location>
        <begin position="5"/>
        <end position="124"/>
    </location>
</feature>
<dbReference type="PANTHER" id="PTHR44591:SF19">
    <property type="entry name" value="TWO-COMPONENT RESPONSE REGULATOR-RELATED"/>
    <property type="match status" value="1"/>
</dbReference>
<organism evidence="4 5">
    <name type="scientific">Parabacteroides hominis</name>
    <dbReference type="NCBI Taxonomy" id="2763057"/>
    <lineage>
        <taxon>Bacteria</taxon>
        <taxon>Pseudomonadati</taxon>
        <taxon>Bacteroidota</taxon>
        <taxon>Bacteroidia</taxon>
        <taxon>Bacteroidales</taxon>
        <taxon>Tannerellaceae</taxon>
        <taxon>Parabacteroides</taxon>
    </lineage>
</organism>
<evidence type="ECO:0000313" key="5">
    <source>
        <dbReference type="Proteomes" id="UP000651475"/>
    </source>
</evidence>
<reference evidence="4 5" key="1">
    <citation type="submission" date="2020-08" db="EMBL/GenBank/DDBJ databases">
        <title>Genome public.</title>
        <authorList>
            <person name="Liu C."/>
            <person name="Sun Q."/>
        </authorList>
    </citation>
    <scope>NUCLEOTIDE SEQUENCE [LARGE SCALE GENOMIC DNA]</scope>
    <source>
        <strain evidence="4 5">NSJ-79</strain>
    </source>
</reference>
<dbReference type="InterPro" id="IPR050595">
    <property type="entry name" value="Bact_response_regulator"/>
</dbReference>
<dbReference type="Gene3D" id="3.40.50.2300">
    <property type="match status" value="1"/>
</dbReference>
<sequence>MNYGTILVVDDNPAILTAVKICLSGTFERILTLSVPDTLLTLLAQEVVDVILLDMNFVQGVNSGMDGLLWLQAIHKKHPAIPVVLVTAYADVKLAVRGLKMGAADFVTKPWDNHELVRVLKDAIDNNREIIPLEQVETEHVHKVVERCHGNISRAAELLGITRQTLYAKMRKP</sequence>
<dbReference type="InterPro" id="IPR001789">
    <property type="entry name" value="Sig_transdc_resp-reg_receiver"/>
</dbReference>
<comment type="caution">
    <text evidence="4">The sequence shown here is derived from an EMBL/GenBank/DDBJ whole genome shotgun (WGS) entry which is preliminary data.</text>
</comment>
<dbReference type="CDD" id="cd00156">
    <property type="entry name" value="REC"/>
    <property type="match status" value="1"/>
</dbReference>
<dbReference type="InterPro" id="IPR002197">
    <property type="entry name" value="HTH_Fis"/>
</dbReference>
<gene>
    <name evidence="4" type="ORF">H8S65_04030</name>
</gene>
<dbReference type="Gene3D" id="1.10.10.60">
    <property type="entry name" value="Homeodomain-like"/>
    <property type="match status" value="1"/>
</dbReference>
<dbReference type="InterPro" id="IPR011006">
    <property type="entry name" value="CheY-like_superfamily"/>
</dbReference>
<evidence type="ECO:0000256" key="2">
    <source>
        <dbReference type="PROSITE-ProRule" id="PRU00169"/>
    </source>
</evidence>
<name>A0ABR7DKI8_9BACT</name>
<dbReference type="SUPFAM" id="SSF52172">
    <property type="entry name" value="CheY-like"/>
    <property type="match status" value="1"/>
</dbReference>
<evidence type="ECO:0000259" key="3">
    <source>
        <dbReference type="PROSITE" id="PS50110"/>
    </source>
</evidence>
<dbReference type="PROSITE" id="PS50110">
    <property type="entry name" value="RESPONSE_REGULATORY"/>
    <property type="match status" value="1"/>
</dbReference>
<dbReference type="SMART" id="SM00448">
    <property type="entry name" value="REC"/>
    <property type="match status" value="1"/>
</dbReference>
<evidence type="ECO:0000256" key="1">
    <source>
        <dbReference type="ARBA" id="ARBA00022553"/>
    </source>
</evidence>
<dbReference type="Pfam" id="PF00072">
    <property type="entry name" value="Response_reg"/>
    <property type="match status" value="1"/>
</dbReference>
<keyword evidence="5" id="KW-1185">Reference proteome</keyword>
<dbReference type="InterPro" id="IPR009057">
    <property type="entry name" value="Homeodomain-like_sf"/>
</dbReference>
<feature type="modified residue" description="4-aspartylphosphate" evidence="2">
    <location>
        <position position="54"/>
    </location>
</feature>